<evidence type="ECO:0000313" key="3">
    <source>
        <dbReference type="Proteomes" id="UP000824260"/>
    </source>
</evidence>
<keyword evidence="1" id="KW-0472">Membrane</keyword>
<reference evidence="2" key="1">
    <citation type="submission" date="2020-10" db="EMBL/GenBank/DDBJ databases">
        <authorList>
            <person name="Gilroy R."/>
        </authorList>
    </citation>
    <scope>NUCLEOTIDE SEQUENCE</scope>
    <source>
        <strain evidence="2">ChiSjej6B24-2974</strain>
    </source>
</reference>
<keyword evidence="1" id="KW-1133">Transmembrane helix</keyword>
<organism evidence="2 3">
    <name type="scientific">Candidatus Pullichristensenella stercorigallinarum</name>
    <dbReference type="NCBI Taxonomy" id="2840909"/>
    <lineage>
        <taxon>Bacteria</taxon>
        <taxon>Bacillati</taxon>
        <taxon>Bacillota</taxon>
        <taxon>Clostridia</taxon>
        <taxon>Candidatus Pullichristensenella</taxon>
    </lineage>
</organism>
<evidence type="ECO:0000313" key="2">
    <source>
        <dbReference type="EMBL" id="HIQ83291.1"/>
    </source>
</evidence>
<dbReference type="AlphaFoldDB" id="A0A9D0ZN49"/>
<accession>A0A9D0ZN49</accession>
<proteinExistence type="predicted"/>
<gene>
    <name evidence="2" type="ORF">IAA52_09345</name>
</gene>
<keyword evidence="1" id="KW-0812">Transmembrane</keyword>
<protein>
    <submittedName>
        <fullName evidence="2">Uncharacterized protein</fullName>
    </submittedName>
</protein>
<dbReference type="EMBL" id="DVFZ01000095">
    <property type="protein sequence ID" value="HIQ83291.1"/>
    <property type="molecule type" value="Genomic_DNA"/>
</dbReference>
<feature type="transmembrane region" description="Helical" evidence="1">
    <location>
        <begin position="12"/>
        <end position="34"/>
    </location>
</feature>
<name>A0A9D0ZN49_9FIRM</name>
<reference evidence="2" key="2">
    <citation type="journal article" date="2021" name="PeerJ">
        <title>Extensive microbial diversity within the chicken gut microbiome revealed by metagenomics and culture.</title>
        <authorList>
            <person name="Gilroy R."/>
            <person name="Ravi A."/>
            <person name="Getino M."/>
            <person name="Pursley I."/>
            <person name="Horton D.L."/>
            <person name="Alikhan N.F."/>
            <person name="Baker D."/>
            <person name="Gharbi K."/>
            <person name="Hall N."/>
            <person name="Watson M."/>
            <person name="Adriaenssens E.M."/>
            <person name="Foster-Nyarko E."/>
            <person name="Jarju S."/>
            <person name="Secka A."/>
            <person name="Antonio M."/>
            <person name="Oren A."/>
            <person name="Chaudhuri R.R."/>
            <person name="La Ragione R."/>
            <person name="Hildebrand F."/>
            <person name="Pallen M.J."/>
        </authorList>
    </citation>
    <scope>NUCLEOTIDE SEQUENCE</scope>
    <source>
        <strain evidence="2">ChiSjej6B24-2974</strain>
    </source>
</reference>
<comment type="caution">
    <text evidence="2">The sequence shown here is derived from an EMBL/GenBank/DDBJ whole genome shotgun (WGS) entry which is preliminary data.</text>
</comment>
<sequence length="101" mass="11081">MAMRGHSPLFAISRLFQLDLLGFVAFLPLLGWFFECTGDFAGEIAAGRRANPIAQGEAKDLFRRAAGIFCSGLDKAGVFGRESKDKVLKVRRFHGGHLLRG</sequence>
<evidence type="ECO:0000256" key="1">
    <source>
        <dbReference type="SAM" id="Phobius"/>
    </source>
</evidence>
<dbReference type="Proteomes" id="UP000824260">
    <property type="component" value="Unassembled WGS sequence"/>
</dbReference>